<protein>
    <submittedName>
        <fullName evidence="1">Uncharacterized protein</fullName>
    </submittedName>
</protein>
<dbReference type="Proteomes" id="UP000070612">
    <property type="component" value="Unassembled WGS sequence"/>
</dbReference>
<proteinExistence type="predicted"/>
<comment type="caution">
    <text evidence="1">The sequence shown here is derived from an EMBL/GenBank/DDBJ whole genome shotgun (WGS) entry which is preliminary data.</text>
</comment>
<dbReference type="AlphaFoldDB" id="A0A132PT57"/>
<dbReference type="EMBL" id="LGTW01000002">
    <property type="protein sequence ID" value="KWX25503.1"/>
    <property type="molecule type" value="Genomic_DNA"/>
</dbReference>
<keyword evidence="2" id="KW-1185">Reference proteome</keyword>
<organism evidence="1 2">
    <name type="scientific">Mycolicibacterium wolinskyi</name>
    <dbReference type="NCBI Taxonomy" id="59750"/>
    <lineage>
        <taxon>Bacteria</taxon>
        <taxon>Bacillati</taxon>
        <taxon>Actinomycetota</taxon>
        <taxon>Actinomycetes</taxon>
        <taxon>Mycobacteriales</taxon>
        <taxon>Mycobacteriaceae</taxon>
        <taxon>Mycolicibacterium</taxon>
    </lineage>
</organism>
<name>A0A132PT57_9MYCO</name>
<sequence length="60" mass="6930">MEFDTQRQRALADRVGPAIQVPATNNETARLRSVKAQVKEKTNVDLRDDVVLAWLRRREP</sequence>
<reference evidence="1 2" key="1">
    <citation type="submission" date="2015-07" db="EMBL/GenBank/DDBJ databases">
        <title>A draft genome sequence of Mycobacterium wolinskyi.</title>
        <authorList>
            <person name="de Man T.J."/>
            <person name="Perry K.A."/>
            <person name="Coulliette A.D."/>
            <person name="Jensen B."/>
            <person name="Toney N.C."/>
            <person name="Limbago B.M."/>
            <person name="Noble-Wang J."/>
        </authorList>
    </citation>
    <scope>NUCLEOTIDE SEQUENCE [LARGE SCALE GENOMIC DNA]</scope>
    <source>
        <strain evidence="1 2">CDC_01</strain>
    </source>
</reference>
<evidence type="ECO:0000313" key="1">
    <source>
        <dbReference type="EMBL" id="KWX25503.1"/>
    </source>
</evidence>
<gene>
    <name evidence="1" type="ORF">AFM11_04470</name>
</gene>
<evidence type="ECO:0000313" key="2">
    <source>
        <dbReference type="Proteomes" id="UP000070612"/>
    </source>
</evidence>
<accession>A0A132PT57</accession>
<dbReference type="PATRIC" id="fig|59750.3.peg.2772"/>